<feature type="compositionally biased region" description="Polar residues" evidence="1">
    <location>
        <begin position="76"/>
        <end position="87"/>
    </location>
</feature>
<accession>A0A834MHW9</accession>
<protein>
    <submittedName>
        <fullName evidence="2">Uncharacterized protein</fullName>
    </submittedName>
</protein>
<dbReference type="AlphaFoldDB" id="A0A834MHW9"/>
<name>A0A834MHW9_RHYFE</name>
<proteinExistence type="predicted"/>
<reference evidence="2" key="1">
    <citation type="submission" date="2020-08" db="EMBL/GenBank/DDBJ databases">
        <title>Genome sequencing and assembly of the red palm weevil Rhynchophorus ferrugineus.</title>
        <authorList>
            <person name="Dias G.B."/>
            <person name="Bergman C.M."/>
            <person name="Manee M."/>
        </authorList>
    </citation>
    <scope>NUCLEOTIDE SEQUENCE</scope>
    <source>
        <strain evidence="2">AA-2017</strain>
        <tissue evidence="2">Whole larva</tissue>
    </source>
</reference>
<organism evidence="2 3">
    <name type="scientific">Rhynchophorus ferrugineus</name>
    <name type="common">Red palm weevil</name>
    <name type="synonym">Curculio ferrugineus</name>
    <dbReference type="NCBI Taxonomy" id="354439"/>
    <lineage>
        <taxon>Eukaryota</taxon>
        <taxon>Metazoa</taxon>
        <taxon>Ecdysozoa</taxon>
        <taxon>Arthropoda</taxon>
        <taxon>Hexapoda</taxon>
        <taxon>Insecta</taxon>
        <taxon>Pterygota</taxon>
        <taxon>Neoptera</taxon>
        <taxon>Endopterygota</taxon>
        <taxon>Coleoptera</taxon>
        <taxon>Polyphaga</taxon>
        <taxon>Cucujiformia</taxon>
        <taxon>Curculionidae</taxon>
        <taxon>Dryophthorinae</taxon>
        <taxon>Rhynchophorus</taxon>
    </lineage>
</organism>
<comment type="caution">
    <text evidence="2">The sequence shown here is derived from an EMBL/GenBank/DDBJ whole genome shotgun (WGS) entry which is preliminary data.</text>
</comment>
<dbReference type="Proteomes" id="UP000625711">
    <property type="component" value="Unassembled WGS sequence"/>
</dbReference>
<dbReference type="EMBL" id="JAACXV010000387">
    <property type="protein sequence ID" value="KAF7278789.1"/>
    <property type="molecule type" value="Genomic_DNA"/>
</dbReference>
<feature type="region of interest" description="Disordered" evidence="1">
    <location>
        <begin position="61"/>
        <end position="99"/>
    </location>
</feature>
<evidence type="ECO:0000313" key="3">
    <source>
        <dbReference type="Proteomes" id="UP000625711"/>
    </source>
</evidence>
<sequence length="146" mass="16105">MALCFPARAAPKTPRCSVGSRFLFGRTKDSIKMPSPRNPILNTLFDGELSHCLRASCVSSAPNFHRKPKDSLPPSARTTTGSRSPSESHPAHHRRSFANGPRSGGIECLRARHLLRPIIFLGLRCQPLDGTLYFYRAGGYIERTDG</sequence>
<keyword evidence="3" id="KW-1185">Reference proteome</keyword>
<evidence type="ECO:0000313" key="2">
    <source>
        <dbReference type="EMBL" id="KAF7278789.1"/>
    </source>
</evidence>
<gene>
    <name evidence="2" type="ORF">GWI33_007969</name>
</gene>
<evidence type="ECO:0000256" key="1">
    <source>
        <dbReference type="SAM" id="MobiDB-lite"/>
    </source>
</evidence>